<name>A0ABP9H188_9ACTN</name>
<dbReference type="EMBL" id="BAABIK010000058">
    <property type="protein sequence ID" value="GAA4958966.1"/>
    <property type="molecule type" value="Genomic_DNA"/>
</dbReference>
<protein>
    <submittedName>
        <fullName evidence="1">Uncharacterized protein</fullName>
    </submittedName>
</protein>
<organism evidence="1 2">
    <name type="scientific">Streptomonospora halophila</name>
    <dbReference type="NCBI Taxonomy" id="427369"/>
    <lineage>
        <taxon>Bacteria</taxon>
        <taxon>Bacillati</taxon>
        <taxon>Actinomycetota</taxon>
        <taxon>Actinomycetes</taxon>
        <taxon>Streptosporangiales</taxon>
        <taxon>Nocardiopsidaceae</taxon>
        <taxon>Streptomonospora</taxon>
    </lineage>
</organism>
<accession>A0ABP9H188</accession>
<gene>
    <name evidence="1" type="ORF">GCM10023224_51200</name>
</gene>
<evidence type="ECO:0000313" key="2">
    <source>
        <dbReference type="Proteomes" id="UP001499993"/>
    </source>
</evidence>
<proteinExistence type="predicted"/>
<evidence type="ECO:0000313" key="1">
    <source>
        <dbReference type="EMBL" id="GAA4958966.1"/>
    </source>
</evidence>
<comment type="caution">
    <text evidence="1">The sequence shown here is derived from an EMBL/GenBank/DDBJ whole genome shotgun (WGS) entry which is preliminary data.</text>
</comment>
<keyword evidence="2" id="KW-1185">Reference proteome</keyword>
<sequence>MRVPAVRRAIANHRESGWKDWHLLHALANSVVNARLSAKYGAPTWKSTGSFGEYFFGELNRAEEQGDPSASASEVTRESLQTALKTTAASTLATWGWNSIGEALIRTRFFSY</sequence>
<reference evidence="2" key="1">
    <citation type="journal article" date="2019" name="Int. J. Syst. Evol. Microbiol.">
        <title>The Global Catalogue of Microorganisms (GCM) 10K type strain sequencing project: providing services to taxonomists for standard genome sequencing and annotation.</title>
        <authorList>
            <consortium name="The Broad Institute Genomics Platform"/>
            <consortium name="The Broad Institute Genome Sequencing Center for Infectious Disease"/>
            <person name="Wu L."/>
            <person name="Ma J."/>
        </authorList>
    </citation>
    <scope>NUCLEOTIDE SEQUENCE [LARGE SCALE GENOMIC DNA]</scope>
    <source>
        <strain evidence="2">JCM 18123</strain>
    </source>
</reference>
<dbReference type="Proteomes" id="UP001499993">
    <property type="component" value="Unassembled WGS sequence"/>
</dbReference>